<keyword evidence="9" id="KW-0961">Cell wall biogenesis/degradation</keyword>
<dbReference type="SMR" id="A0A6P4BA03"/>
<keyword evidence="7" id="KW-0573">Peptidoglycan synthesis</keyword>
<dbReference type="InterPro" id="IPR001986">
    <property type="entry name" value="Enolpyruvate_Tfrase_dom"/>
</dbReference>
<dbReference type="PANTHER" id="PTHR43783">
    <property type="entry name" value="UDP-N-ACETYLGLUCOSAMINE 1-CARBOXYVINYLTRANSFERASE"/>
    <property type="match status" value="1"/>
</dbReference>
<dbReference type="GeneID" id="107432505"/>
<evidence type="ECO:0000256" key="6">
    <source>
        <dbReference type="ARBA" id="ARBA00022960"/>
    </source>
</evidence>
<evidence type="ECO:0000256" key="11">
    <source>
        <dbReference type="ARBA" id="ARBA00039108"/>
    </source>
</evidence>
<dbReference type="InParanoid" id="A0A6P4BA03"/>
<dbReference type="InterPro" id="IPR050068">
    <property type="entry name" value="MurA_subfamily"/>
</dbReference>
<keyword evidence="5" id="KW-0808">Transferase</keyword>
<evidence type="ECO:0000256" key="8">
    <source>
        <dbReference type="ARBA" id="ARBA00023306"/>
    </source>
</evidence>
<dbReference type="RefSeq" id="XP_015899135.3">
    <property type="nucleotide sequence ID" value="XM_016043649.4"/>
</dbReference>
<keyword evidence="8" id="KW-0131">Cell cycle</keyword>
<dbReference type="Proteomes" id="UP001652623">
    <property type="component" value="Chromosome 11"/>
</dbReference>
<name>A0A6P4BA03_ZIZJJ</name>
<dbReference type="KEGG" id="zju:107432505"/>
<dbReference type="HAMAP" id="MF_00111">
    <property type="entry name" value="MurA"/>
    <property type="match status" value="1"/>
</dbReference>
<evidence type="ECO:0000313" key="19">
    <source>
        <dbReference type="RefSeq" id="XP_060668673.1"/>
    </source>
</evidence>
<evidence type="ECO:0000256" key="3">
    <source>
        <dbReference type="ARBA" id="ARBA00022490"/>
    </source>
</evidence>
<keyword evidence="6" id="KW-0133">Cell shape</keyword>
<evidence type="ECO:0000256" key="9">
    <source>
        <dbReference type="ARBA" id="ARBA00023316"/>
    </source>
</evidence>
<organism evidence="17 18">
    <name type="scientific">Ziziphus jujuba</name>
    <name type="common">Chinese jujube</name>
    <name type="synonym">Ziziphus sativa</name>
    <dbReference type="NCBI Taxonomy" id="326968"/>
    <lineage>
        <taxon>Eukaryota</taxon>
        <taxon>Viridiplantae</taxon>
        <taxon>Streptophyta</taxon>
        <taxon>Embryophyta</taxon>
        <taxon>Tracheophyta</taxon>
        <taxon>Spermatophyta</taxon>
        <taxon>Magnoliopsida</taxon>
        <taxon>eudicotyledons</taxon>
        <taxon>Gunneridae</taxon>
        <taxon>Pentapetalae</taxon>
        <taxon>rosids</taxon>
        <taxon>fabids</taxon>
        <taxon>Rosales</taxon>
        <taxon>Rhamnaceae</taxon>
        <taxon>Paliureae</taxon>
        <taxon>Ziziphus</taxon>
    </lineage>
</organism>
<evidence type="ECO:0000259" key="16">
    <source>
        <dbReference type="Pfam" id="PF00275"/>
    </source>
</evidence>
<comment type="catalytic activity">
    <reaction evidence="15">
        <text>phosphoenolpyruvate + UDP-N-acetyl-alpha-D-glucosamine = UDP-N-acetyl-3-O-(1-carboxyvinyl)-alpha-D-glucosamine + phosphate</text>
        <dbReference type="Rhea" id="RHEA:18681"/>
        <dbReference type="ChEBI" id="CHEBI:43474"/>
        <dbReference type="ChEBI" id="CHEBI:57705"/>
        <dbReference type="ChEBI" id="CHEBI:58702"/>
        <dbReference type="ChEBI" id="CHEBI:68483"/>
        <dbReference type="EC" id="2.5.1.7"/>
    </reaction>
</comment>
<evidence type="ECO:0000256" key="4">
    <source>
        <dbReference type="ARBA" id="ARBA00022618"/>
    </source>
</evidence>
<evidence type="ECO:0000313" key="18">
    <source>
        <dbReference type="RefSeq" id="XP_015899135.3"/>
    </source>
</evidence>
<dbReference type="NCBIfam" id="NF006873">
    <property type="entry name" value="PRK09369.1"/>
    <property type="match status" value="1"/>
</dbReference>
<dbReference type="Pfam" id="PF00275">
    <property type="entry name" value="EPSP_synthase"/>
    <property type="match status" value="1"/>
</dbReference>
<dbReference type="GO" id="GO:0071555">
    <property type="term" value="P:cell wall organization"/>
    <property type="evidence" value="ECO:0007669"/>
    <property type="project" value="UniProtKB-KW"/>
</dbReference>
<gene>
    <name evidence="18 19" type="primary">LOC107432505</name>
</gene>
<dbReference type="InterPro" id="IPR013792">
    <property type="entry name" value="RNA3'P_cycl/enolpyr_Trfase_a/b"/>
</dbReference>
<dbReference type="RefSeq" id="XP_060668673.1">
    <property type="nucleotide sequence ID" value="XM_060812690.1"/>
</dbReference>
<dbReference type="NCBIfam" id="TIGR01072">
    <property type="entry name" value="murA"/>
    <property type="match status" value="1"/>
</dbReference>
<feature type="domain" description="Enolpyruvate transferase" evidence="16">
    <location>
        <begin position="61"/>
        <end position="468"/>
    </location>
</feature>
<keyword evidence="3" id="KW-0963">Cytoplasm</keyword>
<evidence type="ECO:0000256" key="10">
    <source>
        <dbReference type="ARBA" id="ARBA00038367"/>
    </source>
</evidence>
<dbReference type="SUPFAM" id="SSF55205">
    <property type="entry name" value="EPT/RTPC-like"/>
    <property type="match status" value="1"/>
</dbReference>
<evidence type="ECO:0000256" key="5">
    <source>
        <dbReference type="ARBA" id="ARBA00022679"/>
    </source>
</evidence>
<dbReference type="AlphaFoldDB" id="A0A6P4BA03"/>
<dbReference type="Gene3D" id="3.65.10.10">
    <property type="entry name" value="Enolpyruvate transferase domain"/>
    <property type="match status" value="2"/>
</dbReference>
<protein>
    <recommendedName>
        <fullName evidence="12">UDP-N-acetylglucosamine 1-carboxyvinyltransferase</fullName>
        <ecNumber evidence="11">2.5.1.7</ecNumber>
    </recommendedName>
    <alternativeName>
        <fullName evidence="13">Enoylpyruvate transferase</fullName>
    </alternativeName>
    <alternativeName>
        <fullName evidence="14">UDP-N-acetylglucosamine enolpyruvyl transferase</fullName>
    </alternativeName>
</protein>
<dbReference type="GO" id="GO:0008760">
    <property type="term" value="F:UDP-N-acetylglucosamine 1-carboxyvinyltransferase activity"/>
    <property type="evidence" value="ECO:0007669"/>
    <property type="project" value="UniProtKB-EC"/>
</dbReference>
<proteinExistence type="inferred from homology"/>
<comment type="similarity">
    <text evidence="10">Belongs to the EPSP synthase family. MurA subfamily.</text>
</comment>
<dbReference type="InterPro" id="IPR036968">
    <property type="entry name" value="Enolpyruvate_Tfrase_sf"/>
</dbReference>
<dbReference type="CDD" id="cd01555">
    <property type="entry name" value="UdpNAET"/>
    <property type="match status" value="1"/>
</dbReference>
<dbReference type="GO" id="GO:0008360">
    <property type="term" value="P:regulation of cell shape"/>
    <property type="evidence" value="ECO:0007669"/>
    <property type="project" value="UniProtKB-KW"/>
</dbReference>
<dbReference type="InterPro" id="IPR005750">
    <property type="entry name" value="UDP_GlcNAc_COvinyl_MurA"/>
</dbReference>
<dbReference type="GO" id="GO:0005737">
    <property type="term" value="C:cytoplasm"/>
    <property type="evidence" value="ECO:0007669"/>
    <property type="project" value="UniProtKB-SubCell"/>
</dbReference>
<evidence type="ECO:0000256" key="2">
    <source>
        <dbReference type="ARBA" id="ARBA00004752"/>
    </source>
</evidence>
<evidence type="ECO:0000256" key="1">
    <source>
        <dbReference type="ARBA" id="ARBA00004496"/>
    </source>
</evidence>
<evidence type="ECO:0000256" key="14">
    <source>
        <dbReference type="ARBA" id="ARBA00042842"/>
    </source>
</evidence>
<accession>A0A6P4BA03</accession>
<keyword evidence="4" id="KW-0132">Cell division</keyword>
<evidence type="ECO:0000256" key="15">
    <source>
        <dbReference type="ARBA" id="ARBA00047527"/>
    </source>
</evidence>
<evidence type="ECO:0000256" key="7">
    <source>
        <dbReference type="ARBA" id="ARBA00022984"/>
    </source>
</evidence>
<dbReference type="EC" id="2.5.1.7" evidence="11"/>
<evidence type="ECO:0000256" key="13">
    <source>
        <dbReference type="ARBA" id="ARBA00042443"/>
    </source>
</evidence>
<keyword evidence="17" id="KW-1185">Reference proteome</keyword>
<reference evidence="18 19" key="1">
    <citation type="submission" date="2025-05" db="UniProtKB">
        <authorList>
            <consortium name="RefSeq"/>
        </authorList>
    </citation>
    <scope>IDENTIFICATION</scope>
    <source>
        <tissue evidence="18 19">Seedling</tissue>
    </source>
</reference>
<comment type="subcellular location">
    <subcellularLocation>
        <location evidence="1">Cytoplasm</location>
    </subcellularLocation>
</comment>
<comment type="pathway">
    <text evidence="2">Cell wall biogenesis; peptidoglycan biosynthesis.</text>
</comment>
<evidence type="ECO:0000313" key="17">
    <source>
        <dbReference type="Proteomes" id="UP001652623"/>
    </source>
</evidence>
<sequence>MAAFFFCLSKPSRVSNPERPFTRFRRKPVPLVVLSKLQPHSQPITQYQTHTQTHNQKLIITGPCRLSGHVPISGSKNAALPILAATLCCSGTSKISNVPDLSDTRTMVSILGEMGAEIEVYGNEILINTDGVRSVEPDSDEIGKFRGGFFMIGPLLARFGEAVMALPGGCDIGARPVDVYIQGLRALGAVVELRDGKVQAYAADGRGLVGGSFQLHYPSVGATETLTMAACLADGVTVLSNVAKEPEVICLAKFLNDCGACIEGAGSDKLVIKGKSWLHGSRYTIAPDRIEAGTFMLAAAITRSCISMSPVIPSHMSCLLDKLKAAGCKIRQWTHDTLEISAISADVGENLKGFNIKTGPFPGFPTDLQPQTTVLLTTCNGLSTVEESVFEKRMSHVNELQKLGAKIQVCGSTALVSGNDKGSALSGSCAVARDLRGGMSLVLAGLAAKGTTEIDGLANIDRGYENLDMKLRFLGADLKRLAPHLAFPV</sequence>
<evidence type="ECO:0000256" key="12">
    <source>
        <dbReference type="ARBA" id="ARBA00039754"/>
    </source>
</evidence>
<dbReference type="GO" id="GO:0019277">
    <property type="term" value="P:UDP-N-acetylgalactosamine biosynthetic process"/>
    <property type="evidence" value="ECO:0007669"/>
    <property type="project" value="InterPro"/>
</dbReference>
<dbReference type="GO" id="GO:0051301">
    <property type="term" value="P:cell division"/>
    <property type="evidence" value="ECO:0007669"/>
    <property type="project" value="UniProtKB-KW"/>
</dbReference>
<dbReference type="PANTHER" id="PTHR43783:SF1">
    <property type="entry name" value="UDP-N-ACETYLGLUCOSAMINE 1-CARBOXYVINYLTRANSFERASE"/>
    <property type="match status" value="1"/>
</dbReference>